<dbReference type="EMBL" id="SHKY01000001">
    <property type="protein sequence ID" value="RZU49338.1"/>
    <property type="molecule type" value="Genomic_DNA"/>
</dbReference>
<dbReference type="Proteomes" id="UP000292564">
    <property type="component" value="Unassembled WGS sequence"/>
</dbReference>
<evidence type="ECO:0000256" key="1">
    <source>
        <dbReference type="SAM" id="MobiDB-lite"/>
    </source>
</evidence>
<sequence>MPTTPRRCAACGELGQYWDGNCEATLCGWCVPEHDEYVVAWSDIQIGKAHWRRRPRQPGELPRHPRWRTR</sequence>
<proteinExistence type="predicted"/>
<keyword evidence="3" id="KW-1185">Reference proteome</keyword>
<protein>
    <submittedName>
        <fullName evidence="2">Uncharacterized protein</fullName>
    </submittedName>
</protein>
<evidence type="ECO:0000313" key="3">
    <source>
        <dbReference type="Proteomes" id="UP000292564"/>
    </source>
</evidence>
<organism evidence="2 3">
    <name type="scientific">Krasilnikovia cinnamomea</name>
    <dbReference type="NCBI Taxonomy" id="349313"/>
    <lineage>
        <taxon>Bacteria</taxon>
        <taxon>Bacillati</taxon>
        <taxon>Actinomycetota</taxon>
        <taxon>Actinomycetes</taxon>
        <taxon>Micromonosporales</taxon>
        <taxon>Micromonosporaceae</taxon>
        <taxon>Krasilnikovia</taxon>
    </lineage>
</organism>
<dbReference type="AlphaFoldDB" id="A0A4Q7ZF62"/>
<comment type="caution">
    <text evidence="2">The sequence shown here is derived from an EMBL/GenBank/DDBJ whole genome shotgun (WGS) entry which is preliminary data.</text>
</comment>
<name>A0A4Q7ZF62_9ACTN</name>
<feature type="region of interest" description="Disordered" evidence="1">
    <location>
        <begin position="51"/>
        <end position="70"/>
    </location>
</feature>
<accession>A0A4Q7ZF62</accession>
<gene>
    <name evidence="2" type="ORF">EV385_1083</name>
</gene>
<dbReference type="RefSeq" id="WP_130508435.1">
    <property type="nucleotide sequence ID" value="NZ_SHKY01000001.1"/>
</dbReference>
<evidence type="ECO:0000313" key="2">
    <source>
        <dbReference type="EMBL" id="RZU49338.1"/>
    </source>
</evidence>
<reference evidence="2 3" key="1">
    <citation type="submission" date="2019-02" db="EMBL/GenBank/DDBJ databases">
        <title>Sequencing the genomes of 1000 actinobacteria strains.</title>
        <authorList>
            <person name="Klenk H.-P."/>
        </authorList>
    </citation>
    <scope>NUCLEOTIDE SEQUENCE [LARGE SCALE GENOMIC DNA]</scope>
    <source>
        <strain evidence="2 3">DSM 45162</strain>
    </source>
</reference>